<dbReference type="RefSeq" id="WP_246602955.1">
    <property type="nucleotide sequence ID" value="NZ_JAFNJS010000005.1"/>
</dbReference>
<reference evidence="2" key="1">
    <citation type="journal article" date="2019" name="Int. J. Syst. Evol. Microbiol.">
        <title>The Global Catalogue of Microorganisms (GCM) 10K type strain sequencing project: providing services to taxonomists for standard genome sequencing and annotation.</title>
        <authorList>
            <consortium name="The Broad Institute Genomics Platform"/>
            <consortium name="The Broad Institute Genome Sequencing Center for Infectious Disease"/>
            <person name="Wu L."/>
            <person name="Ma J."/>
        </authorList>
    </citation>
    <scope>NUCLEOTIDE SEQUENCE [LARGE SCALE GENOMIC DNA]</scope>
    <source>
        <strain evidence="2">CGMCC 1.16855</strain>
    </source>
</reference>
<dbReference type="Proteomes" id="UP001595420">
    <property type="component" value="Unassembled WGS sequence"/>
</dbReference>
<gene>
    <name evidence="1" type="ORF">ACFOD3_16845</name>
</gene>
<protein>
    <submittedName>
        <fullName evidence="1">Uncharacterized protein</fullName>
    </submittedName>
</protein>
<accession>A0ABV7BVF4</accession>
<keyword evidence="2" id="KW-1185">Reference proteome</keyword>
<name>A0ABV7BVF4_9PROT</name>
<organism evidence="1 2">
    <name type="scientific">Falsiroseomonas tokyonensis</name>
    <dbReference type="NCBI Taxonomy" id="430521"/>
    <lineage>
        <taxon>Bacteria</taxon>
        <taxon>Pseudomonadati</taxon>
        <taxon>Pseudomonadota</taxon>
        <taxon>Alphaproteobacteria</taxon>
        <taxon>Acetobacterales</taxon>
        <taxon>Roseomonadaceae</taxon>
        <taxon>Falsiroseomonas</taxon>
    </lineage>
</organism>
<proteinExistence type="predicted"/>
<comment type="caution">
    <text evidence="1">The sequence shown here is derived from an EMBL/GenBank/DDBJ whole genome shotgun (WGS) entry which is preliminary data.</text>
</comment>
<sequence length="118" mass="11889">MAQHHGKADPLRSGADQVLAVPLLISDEHAGERDVAGLGADGGDVLGDPLGKRDFCGCKIVNAERCSASLSSVSIVPGPAPLPAVRPLAKPIAGDLAGVLVSASRHGATSCAVRYSAR</sequence>
<evidence type="ECO:0000313" key="1">
    <source>
        <dbReference type="EMBL" id="MFC3001577.1"/>
    </source>
</evidence>
<evidence type="ECO:0000313" key="2">
    <source>
        <dbReference type="Proteomes" id="UP001595420"/>
    </source>
</evidence>
<dbReference type="EMBL" id="JBHRSB010000005">
    <property type="protein sequence ID" value="MFC3001577.1"/>
    <property type="molecule type" value="Genomic_DNA"/>
</dbReference>